<dbReference type="PANTHER" id="PTHR28074">
    <property type="entry name" value="ATP SYNTHASE SUBUNIT K, MITOCHONDRIAL"/>
    <property type="match status" value="1"/>
</dbReference>
<comment type="caution">
    <text evidence="4">The sequence shown here is derived from an EMBL/GenBank/DDBJ whole genome shotgun (WGS) entry which is preliminary data.</text>
</comment>
<dbReference type="Pfam" id="PF11022">
    <property type="entry name" value="ATP19"/>
    <property type="match status" value="1"/>
</dbReference>
<evidence type="ECO:0000256" key="1">
    <source>
        <dbReference type="ARBA" id="ARBA00004325"/>
    </source>
</evidence>
<organism evidence="4 5">
    <name type="scientific">Candida metapsilosis</name>
    <dbReference type="NCBI Taxonomy" id="273372"/>
    <lineage>
        <taxon>Eukaryota</taxon>
        <taxon>Fungi</taxon>
        <taxon>Dikarya</taxon>
        <taxon>Ascomycota</taxon>
        <taxon>Saccharomycotina</taxon>
        <taxon>Pichiomycetes</taxon>
        <taxon>Debaryomycetaceae</taxon>
        <taxon>Candida/Lodderomyces clade</taxon>
        <taxon>Candida</taxon>
    </lineage>
</organism>
<evidence type="ECO:0000256" key="2">
    <source>
        <dbReference type="ARBA" id="ARBA00023128"/>
    </source>
</evidence>
<dbReference type="GeneID" id="93653419"/>
<evidence type="ECO:0000256" key="3">
    <source>
        <dbReference type="ARBA" id="ARBA00023136"/>
    </source>
</evidence>
<evidence type="ECO:0000313" key="4">
    <source>
        <dbReference type="EMBL" id="KAG5417157.1"/>
    </source>
</evidence>
<dbReference type="InterPro" id="IPR021278">
    <property type="entry name" value="ATP19"/>
</dbReference>
<dbReference type="Proteomes" id="UP000669133">
    <property type="component" value="Unassembled WGS sequence"/>
</dbReference>
<dbReference type="EMBL" id="JAEOAQ010000007">
    <property type="protein sequence ID" value="KAG5417157.1"/>
    <property type="molecule type" value="Genomic_DNA"/>
</dbReference>
<dbReference type="RefSeq" id="XP_067546273.1">
    <property type="nucleotide sequence ID" value="XM_067693898.1"/>
</dbReference>
<keyword evidence="5" id="KW-1185">Reference proteome</keyword>
<keyword evidence="3" id="KW-0472">Membrane</keyword>
<protein>
    <submittedName>
        <fullName evidence="4">Uncharacterized protein</fullName>
    </submittedName>
</protein>
<dbReference type="AlphaFoldDB" id="A0A8H8D9I4"/>
<evidence type="ECO:0000313" key="5">
    <source>
        <dbReference type="Proteomes" id="UP000669133"/>
    </source>
</evidence>
<dbReference type="GO" id="GO:0015986">
    <property type="term" value="P:proton motive force-driven ATP synthesis"/>
    <property type="evidence" value="ECO:0007669"/>
    <property type="project" value="TreeGrafter"/>
</dbReference>
<gene>
    <name evidence="4" type="ORF">I9W82_004790</name>
</gene>
<proteinExistence type="predicted"/>
<accession>A0A8H8D9I4</accession>
<dbReference type="PANTHER" id="PTHR28074:SF1">
    <property type="entry name" value="ATP SYNTHASE SUBUNIT K, MITOCHONDRIAL"/>
    <property type="match status" value="1"/>
</dbReference>
<comment type="subcellular location">
    <subcellularLocation>
        <location evidence="1">Mitochondrion membrane</location>
    </subcellularLocation>
</comment>
<sequence>MGSAYTIFGKQVPAHVLSILTLGSVVAGVTIPKFFGSADANKDAAAKPAAPVVQSKEDDFDLEKFIKYVPSFEQPVLCGPQY</sequence>
<name>A0A8H8D9I4_9ASCO</name>
<dbReference type="GO" id="GO:0031966">
    <property type="term" value="C:mitochondrial membrane"/>
    <property type="evidence" value="ECO:0007669"/>
    <property type="project" value="UniProtKB-SubCell"/>
</dbReference>
<reference evidence="4 5" key="1">
    <citation type="submission" date="2020-12" db="EMBL/GenBank/DDBJ databases">
        <title>Effect of drift, selection, and recombination on the evolution of hybrid genomes in Candida yeast pathogens.</title>
        <authorList>
            <person name="Mixao V."/>
            <person name="Ksiezopolska E."/>
            <person name="Saus E."/>
            <person name="Boekhout T."/>
            <person name="Gacser A."/>
            <person name="Gabaldon T."/>
        </authorList>
    </citation>
    <scope>NUCLEOTIDE SEQUENCE [LARGE SCALE GENOMIC DNA]</scope>
    <source>
        <strain evidence="4 5">BP57</strain>
    </source>
</reference>
<dbReference type="OrthoDB" id="2094445at2759"/>
<keyword evidence="2" id="KW-0496">Mitochondrion</keyword>